<gene>
    <name evidence="1" type="ORF">Barrevirus18_7</name>
</gene>
<evidence type="ECO:0000313" key="1">
    <source>
        <dbReference type="EMBL" id="AYV77193.1"/>
    </source>
</evidence>
<dbReference type="EMBL" id="MK072015">
    <property type="protein sequence ID" value="AYV77193.1"/>
    <property type="molecule type" value="Genomic_DNA"/>
</dbReference>
<sequence>MQLFGDNITEYLLHMILIVLKLNNGRTYLKSQTVGGLLNREGYHCPILLMFMMSV</sequence>
<name>A0A3G4ZUC4_9VIRU</name>
<accession>A0A3G4ZUC4</accession>
<proteinExistence type="predicted"/>
<organism evidence="1">
    <name type="scientific">Barrevirus sp</name>
    <dbReference type="NCBI Taxonomy" id="2487763"/>
    <lineage>
        <taxon>Viruses</taxon>
        <taxon>Varidnaviria</taxon>
        <taxon>Bamfordvirae</taxon>
        <taxon>Nucleocytoviricota</taxon>
        <taxon>Megaviricetes</taxon>
        <taxon>Imitervirales</taxon>
        <taxon>Mimiviridae</taxon>
        <taxon>Klosneuvirinae</taxon>
    </lineage>
</organism>
<reference evidence="1" key="1">
    <citation type="submission" date="2018-10" db="EMBL/GenBank/DDBJ databases">
        <title>Hidden diversity of soil giant viruses.</title>
        <authorList>
            <person name="Schulz F."/>
            <person name="Alteio L."/>
            <person name="Goudeau D."/>
            <person name="Ryan E.M."/>
            <person name="Malmstrom R.R."/>
            <person name="Blanchard J."/>
            <person name="Woyke T."/>
        </authorList>
    </citation>
    <scope>NUCLEOTIDE SEQUENCE</scope>
    <source>
        <strain evidence="1">BAV1</strain>
    </source>
</reference>
<protein>
    <submittedName>
        <fullName evidence="1">Uncharacterized protein</fullName>
    </submittedName>
</protein>